<dbReference type="OMA" id="VYLIGCK"/>
<dbReference type="AlphaFoldDB" id="A0EGC9"/>
<sequence length="356" mass="42207">MIQQDASKFARVGIALLIQTACKTGKFLWHSKKIYQIKIKDLIFYEDNLWIRKKEIVDTISQLELESLTIKLNQFNLFDKILVNQKQLKKLEIQMPINNSELQLLTQLPQLEELHLRVLKKTEENLKLGQFQNLSAISLQWQGMKPQEVLKMVQNSYETLKELEIDSEEFNHDEMLQILNCLNKDKIEKLYIQYFYDFSDLHILKLSEFYKLKKLSIFRAQNIEENSMLQLFQGKQFQKINLNQCDGVTDRVLFQIIKNCQQLKYINLSWSIDIYNHWVSVLFEEALQLEEVYLIGCKQLTDECIPKNLYSGLFKKLRHLSFESCNAVSDEKLMMLKSIFRYVKIVGYYGVEIDTI</sequence>
<dbReference type="eggNOG" id="ENOG502SZ57">
    <property type="taxonomic scope" value="Eukaryota"/>
</dbReference>
<dbReference type="GO" id="GO:0005737">
    <property type="term" value="C:cytoplasm"/>
    <property type="evidence" value="ECO:0000318"/>
    <property type="project" value="GO_Central"/>
</dbReference>
<dbReference type="InterPro" id="IPR032675">
    <property type="entry name" value="LRR_dom_sf"/>
</dbReference>
<dbReference type="STRING" id="5888.A0EGC9"/>
<dbReference type="HOGENOM" id="CLU_779558_0_0_1"/>
<evidence type="ECO:0000313" key="1">
    <source>
        <dbReference type="EMBL" id="CAK94370.1"/>
    </source>
</evidence>
<name>A0EGC9_PARTE</name>
<dbReference type="GeneID" id="5047528"/>
<dbReference type="InParanoid" id="A0EGC9"/>
<proteinExistence type="predicted"/>
<organism evidence="1 2">
    <name type="scientific">Paramecium tetraurelia</name>
    <dbReference type="NCBI Taxonomy" id="5888"/>
    <lineage>
        <taxon>Eukaryota</taxon>
        <taxon>Sar</taxon>
        <taxon>Alveolata</taxon>
        <taxon>Ciliophora</taxon>
        <taxon>Intramacronucleata</taxon>
        <taxon>Oligohymenophorea</taxon>
        <taxon>Peniculida</taxon>
        <taxon>Parameciidae</taxon>
        <taxon>Paramecium</taxon>
    </lineage>
</organism>
<accession>A0EGC9</accession>
<dbReference type="Gene3D" id="3.80.10.10">
    <property type="entry name" value="Ribonuclease Inhibitor"/>
    <property type="match status" value="1"/>
</dbReference>
<dbReference type="SUPFAM" id="SSF52047">
    <property type="entry name" value="RNI-like"/>
    <property type="match status" value="1"/>
</dbReference>
<dbReference type="RefSeq" id="XP_001461743.1">
    <property type="nucleotide sequence ID" value="XM_001461706.1"/>
</dbReference>
<dbReference type="Proteomes" id="UP000000600">
    <property type="component" value="Unassembled WGS sequence"/>
</dbReference>
<dbReference type="KEGG" id="ptm:GSPATT00026694001"/>
<protein>
    <submittedName>
        <fullName evidence="1">Uncharacterized protein</fullName>
    </submittedName>
</protein>
<keyword evidence="2" id="KW-1185">Reference proteome</keyword>
<dbReference type="OrthoDB" id="10257471at2759"/>
<reference evidence="1 2" key="1">
    <citation type="journal article" date="2006" name="Nature">
        <title>Global trends of whole-genome duplications revealed by the ciliate Paramecium tetraurelia.</title>
        <authorList>
            <consortium name="Genoscope"/>
            <person name="Aury J.-M."/>
            <person name="Jaillon O."/>
            <person name="Duret L."/>
            <person name="Noel B."/>
            <person name="Jubin C."/>
            <person name="Porcel B.M."/>
            <person name="Segurens B."/>
            <person name="Daubin V."/>
            <person name="Anthouard V."/>
            <person name="Aiach N."/>
            <person name="Arnaiz O."/>
            <person name="Billaut A."/>
            <person name="Beisson J."/>
            <person name="Blanc I."/>
            <person name="Bouhouche K."/>
            <person name="Camara F."/>
            <person name="Duharcourt S."/>
            <person name="Guigo R."/>
            <person name="Gogendeau D."/>
            <person name="Katinka M."/>
            <person name="Keller A.-M."/>
            <person name="Kissmehl R."/>
            <person name="Klotz C."/>
            <person name="Koll F."/>
            <person name="Le Moue A."/>
            <person name="Lepere C."/>
            <person name="Malinsky S."/>
            <person name="Nowacki M."/>
            <person name="Nowak J.K."/>
            <person name="Plattner H."/>
            <person name="Poulain J."/>
            <person name="Ruiz F."/>
            <person name="Serrano V."/>
            <person name="Zagulski M."/>
            <person name="Dessen P."/>
            <person name="Betermier M."/>
            <person name="Weissenbach J."/>
            <person name="Scarpelli C."/>
            <person name="Schachter V."/>
            <person name="Sperling L."/>
            <person name="Meyer E."/>
            <person name="Cohen J."/>
            <person name="Wincker P."/>
        </authorList>
    </citation>
    <scope>NUCLEOTIDE SEQUENCE [LARGE SCALE GENOMIC DNA]</scope>
    <source>
        <strain evidence="1 2">Stock d4-2</strain>
    </source>
</reference>
<evidence type="ECO:0000313" key="2">
    <source>
        <dbReference type="Proteomes" id="UP000000600"/>
    </source>
</evidence>
<gene>
    <name evidence="1" type="ORF">GSPATT00026694001</name>
</gene>
<dbReference type="EMBL" id="CT868677">
    <property type="protein sequence ID" value="CAK94370.1"/>
    <property type="molecule type" value="Genomic_DNA"/>
</dbReference>
<dbReference type="PANTHER" id="PTHR13318">
    <property type="entry name" value="PARTNER OF PAIRED, ISOFORM B-RELATED"/>
    <property type="match status" value="1"/>
</dbReference>